<proteinExistence type="predicted"/>
<keyword evidence="2" id="KW-1185">Reference proteome</keyword>
<accession>A0A8S0PY95</accession>
<evidence type="ECO:0000313" key="2">
    <source>
        <dbReference type="Proteomes" id="UP000594638"/>
    </source>
</evidence>
<dbReference type="AlphaFoldDB" id="A0A8S0PY95"/>
<comment type="caution">
    <text evidence="1">The sequence shown here is derived from an EMBL/GenBank/DDBJ whole genome shotgun (WGS) entry which is preliminary data.</text>
</comment>
<name>A0A8S0PY95_OLEEU</name>
<dbReference type="Proteomes" id="UP000594638">
    <property type="component" value="Unassembled WGS sequence"/>
</dbReference>
<protein>
    <submittedName>
        <fullName evidence="1">Uncharacterized protein</fullName>
    </submittedName>
</protein>
<organism evidence="1 2">
    <name type="scientific">Olea europaea subsp. europaea</name>
    <dbReference type="NCBI Taxonomy" id="158383"/>
    <lineage>
        <taxon>Eukaryota</taxon>
        <taxon>Viridiplantae</taxon>
        <taxon>Streptophyta</taxon>
        <taxon>Embryophyta</taxon>
        <taxon>Tracheophyta</taxon>
        <taxon>Spermatophyta</taxon>
        <taxon>Magnoliopsida</taxon>
        <taxon>eudicotyledons</taxon>
        <taxon>Gunneridae</taxon>
        <taxon>Pentapetalae</taxon>
        <taxon>asterids</taxon>
        <taxon>lamiids</taxon>
        <taxon>Lamiales</taxon>
        <taxon>Oleaceae</taxon>
        <taxon>Oleeae</taxon>
        <taxon>Olea</taxon>
    </lineage>
</organism>
<sequence length="63" mass="7463">SKLVKQLVKVYCDRTKKRLLRLKQTLDAVAARSMMARWNDVQAARFWFARDGFTVWGIWDLGF</sequence>
<dbReference type="EMBL" id="CACTIH010000330">
    <property type="protein sequence ID" value="CAA2959531.1"/>
    <property type="molecule type" value="Genomic_DNA"/>
</dbReference>
<evidence type="ECO:0000313" key="1">
    <source>
        <dbReference type="EMBL" id="CAA2959531.1"/>
    </source>
</evidence>
<reference evidence="1 2" key="1">
    <citation type="submission" date="2019-12" db="EMBL/GenBank/DDBJ databases">
        <authorList>
            <person name="Alioto T."/>
            <person name="Alioto T."/>
            <person name="Gomez Garrido J."/>
        </authorList>
    </citation>
    <scope>NUCLEOTIDE SEQUENCE [LARGE SCALE GENOMIC DNA]</scope>
</reference>
<dbReference type="Gramene" id="OE9A002231T1">
    <property type="protein sequence ID" value="OE9A002231C1"/>
    <property type="gene ID" value="OE9A002231"/>
</dbReference>
<gene>
    <name evidence="1" type="ORF">OLEA9_A002231</name>
</gene>
<feature type="non-terminal residue" evidence="1">
    <location>
        <position position="1"/>
    </location>
</feature>